<dbReference type="SUPFAM" id="SSF53271">
    <property type="entry name" value="PRTase-like"/>
    <property type="match status" value="1"/>
</dbReference>
<evidence type="ECO:0000256" key="5">
    <source>
        <dbReference type="ARBA" id="ARBA00022533"/>
    </source>
</evidence>
<organism evidence="16 17">
    <name type="scientific">Roseivirga ehrenbergii (strain DSM 102268 / JCM 13514 / KCTC 12282 / NCIMB 14502 / KMM 6017)</name>
    <dbReference type="NCBI Taxonomy" id="279360"/>
    <lineage>
        <taxon>Bacteria</taxon>
        <taxon>Pseudomonadati</taxon>
        <taxon>Bacteroidota</taxon>
        <taxon>Cytophagia</taxon>
        <taxon>Cytophagales</taxon>
        <taxon>Roseivirgaceae</taxon>
        <taxon>Roseivirga</taxon>
    </lineage>
</organism>
<dbReference type="InterPro" id="IPR029057">
    <property type="entry name" value="PRTase-like"/>
</dbReference>
<evidence type="ECO:0000313" key="16">
    <source>
        <dbReference type="EMBL" id="KYG78639.1"/>
    </source>
</evidence>
<dbReference type="InterPro" id="IPR050137">
    <property type="entry name" value="PyrR_bifunctional"/>
</dbReference>
<dbReference type="Gene3D" id="3.40.50.2020">
    <property type="match status" value="1"/>
</dbReference>
<evidence type="ECO:0000313" key="17">
    <source>
        <dbReference type="Proteomes" id="UP000075583"/>
    </source>
</evidence>
<evidence type="ECO:0000256" key="12">
    <source>
        <dbReference type="ARBA" id="ARBA00056901"/>
    </source>
</evidence>
<evidence type="ECO:0000256" key="8">
    <source>
        <dbReference type="ARBA" id="ARBA00022741"/>
    </source>
</evidence>
<keyword evidence="5" id="KW-0021">Allosteric enzyme</keyword>
<dbReference type="NCBIfam" id="NF001097">
    <property type="entry name" value="PRK00129.1"/>
    <property type="match status" value="1"/>
</dbReference>
<keyword evidence="6 16" id="KW-0328">Glycosyltransferase</keyword>
<dbReference type="Pfam" id="PF14681">
    <property type="entry name" value="UPRTase"/>
    <property type="match status" value="1"/>
</dbReference>
<name>A0A150XIS6_ROSEK</name>
<dbReference type="FunFam" id="3.40.50.2020:FF:000023">
    <property type="entry name" value="Probable uracil phosphoribosyltransferase"/>
    <property type="match status" value="1"/>
</dbReference>
<evidence type="ECO:0000256" key="13">
    <source>
        <dbReference type="ARBA" id="ARBA00072146"/>
    </source>
</evidence>
<comment type="cofactor">
    <cofactor evidence="1">
        <name>Mg(2+)</name>
        <dbReference type="ChEBI" id="CHEBI:18420"/>
    </cofactor>
</comment>
<dbReference type="GO" id="GO:0004845">
    <property type="term" value="F:uracil phosphoribosyltransferase activity"/>
    <property type="evidence" value="ECO:0007669"/>
    <property type="project" value="UniProtKB-EC"/>
</dbReference>
<dbReference type="Proteomes" id="UP000075583">
    <property type="component" value="Unassembled WGS sequence"/>
</dbReference>
<comment type="catalytic activity">
    <reaction evidence="11">
        <text>UMP + diphosphate = 5-phospho-alpha-D-ribose 1-diphosphate + uracil</text>
        <dbReference type="Rhea" id="RHEA:13017"/>
        <dbReference type="ChEBI" id="CHEBI:17568"/>
        <dbReference type="ChEBI" id="CHEBI:33019"/>
        <dbReference type="ChEBI" id="CHEBI:57865"/>
        <dbReference type="ChEBI" id="CHEBI:58017"/>
        <dbReference type="EC" id="2.4.2.9"/>
    </reaction>
</comment>
<proteinExistence type="inferred from homology"/>
<evidence type="ECO:0000259" key="15">
    <source>
        <dbReference type="Pfam" id="PF14681"/>
    </source>
</evidence>
<dbReference type="RefSeq" id="WP_062591043.1">
    <property type="nucleotide sequence ID" value="NZ_LQZQ01000009.1"/>
</dbReference>
<accession>A0A150XIS6</accession>
<evidence type="ECO:0000256" key="6">
    <source>
        <dbReference type="ARBA" id="ARBA00022676"/>
    </source>
</evidence>
<dbReference type="InterPro" id="IPR000836">
    <property type="entry name" value="PRTase_dom"/>
</dbReference>
<comment type="function">
    <text evidence="12">Catalyzes the conversion of uracil and 5-phospho-alpha-D-ribose 1-diphosphate (PRPP) to UMP and diphosphate.</text>
</comment>
<evidence type="ECO:0000256" key="1">
    <source>
        <dbReference type="ARBA" id="ARBA00001946"/>
    </source>
</evidence>
<evidence type="ECO:0000256" key="11">
    <source>
        <dbReference type="ARBA" id="ARBA00052919"/>
    </source>
</evidence>
<evidence type="ECO:0000256" key="3">
    <source>
        <dbReference type="ARBA" id="ARBA00009516"/>
    </source>
</evidence>
<dbReference type="STRING" id="279360.MB14_18080"/>
<dbReference type="GO" id="GO:0005525">
    <property type="term" value="F:GTP binding"/>
    <property type="evidence" value="ECO:0007669"/>
    <property type="project" value="UniProtKB-KW"/>
</dbReference>
<gene>
    <name evidence="16" type="ORF">MB14_18080</name>
</gene>
<dbReference type="EC" id="2.4.2.9" evidence="4"/>
<evidence type="ECO:0000256" key="4">
    <source>
        <dbReference type="ARBA" id="ARBA00011894"/>
    </source>
</evidence>
<reference evidence="16" key="1">
    <citation type="submission" date="2016-01" db="EMBL/GenBank/DDBJ databases">
        <title>Genome sequencing of Roseivirga ehrenbergii KMM 6017.</title>
        <authorList>
            <person name="Selvaratnam C."/>
            <person name="Thevarajoo S."/>
            <person name="Goh K.M."/>
            <person name="Ee R."/>
            <person name="Chan K.-G."/>
            <person name="Chong C.S."/>
        </authorList>
    </citation>
    <scope>NUCLEOTIDE SEQUENCE [LARGE SCALE GENOMIC DNA]</scope>
    <source>
        <strain evidence="16">KMM 6017</strain>
    </source>
</reference>
<comment type="caution">
    <text evidence="16">The sequence shown here is derived from an EMBL/GenBank/DDBJ whole genome shotgun (WGS) entry which is preliminary data.</text>
</comment>
<dbReference type="PANTHER" id="PTHR11608">
    <property type="entry name" value="BIFUNCTIONAL PROTEIN PYRR"/>
    <property type="match status" value="1"/>
</dbReference>
<sequence>MRVLNTSNSIANTYLAELRNVEVQNDRLRFRTNLQRLGTLMAYEISKTLHFEEQKIQTPLAITTEQTISDSIVLVSILRAAVPFMNGFLDVFDHSEVGFIGAWRKEETENIEVALEYSAAPNLNGKTLILIDPMLATGKSLVASLNQILKNGKPTSIHLASVIAAPEGIEYLKRNIEVDHELWTWAVDEKLNDKSYIVPGLGDAGDLSFGSKL</sequence>
<dbReference type="AlphaFoldDB" id="A0A150XIS6"/>
<evidence type="ECO:0000256" key="9">
    <source>
        <dbReference type="ARBA" id="ARBA00023134"/>
    </source>
</evidence>
<keyword evidence="8" id="KW-0547">Nucleotide-binding</keyword>
<dbReference type="PANTHER" id="PTHR11608:SF0">
    <property type="entry name" value="BIFUNCTIONAL PROTEIN PYRR"/>
    <property type="match status" value="1"/>
</dbReference>
<comment type="pathway">
    <text evidence="2">Pyrimidine metabolism; UMP biosynthesis via salvage pathway; UMP from uracil: step 1/1.</text>
</comment>
<evidence type="ECO:0000256" key="10">
    <source>
        <dbReference type="ARBA" id="ARBA00031082"/>
    </source>
</evidence>
<dbReference type="OrthoDB" id="9781675at2"/>
<evidence type="ECO:0000256" key="14">
    <source>
        <dbReference type="ARBA" id="ARBA00079807"/>
    </source>
</evidence>
<dbReference type="CDD" id="cd06223">
    <property type="entry name" value="PRTases_typeI"/>
    <property type="match status" value="1"/>
</dbReference>
<evidence type="ECO:0000256" key="2">
    <source>
        <dbReference type="ARBA" id="ARBA00005180"/>
    </source>
</evidence>
<keyword evidence="9" id="KW-0342">GTP-binding</keyword>
<comment type="similarity">
    <text evidence="3">Belongs to the UPRTase family.</text>
</comment>
<evidence type="ECO:0000256" key="7">
    <source>
        <dbReference type="ARBA" id="ARBA00022679"/>
    </source>
</evidence>
<feature type="domain" description="Phosphoribosyltransferase" evidence="15">
    <location>
        <begin position="8"/>
        <end position="210"/>
    </location>
</feature>
<protein>
    <recommendedName>
        <fullName evidence="13">Uracil phosphoribosyltransferase</fullName>
        <ecNumber evidence="4">2.4.2.9</ecNumber>
    </recommendedName>
    <alternativeName>
        <fullName evidence="10">UMP pyrophosphorylase</fullName>
    </alternativeName>
    <alternativeName>
        <fullName evidence="14">UPRTase</fullName>
    </alternativeName>
</protein>
<keyword evidence="17" id="KW-1185">Reference proteome</keyword>
<dbReference type="EMBL" id="LQZQ01000009">
    <property type="protein sequence ID" value="KYG78639.1"/>
    <property type="molecule type" value="Genomic_DNA"/>
</dbReference>
<keyword evidence="7" id="KW-0808">Transferase</keyword>